<keyword evidence="4 11" id="KW-0067">ATP-binding</keyword>
<dbReference type="AlphaFoldDB" id="A0A0X8X6V6"/>
<dbReference type="InterPro" id="IPR003593">
    <property type="entry name" value="AAA+_ATPase"/>
</dbReference>
<dbReference type="NCBIfam" id="TIGR02868">
    <property type="entry name" value="CydC"/>
    <property type="match status" value="1"/>
</dbReference>
<dbReference type="GO" id="GO:0015421">
    <property type="term" value="F:ABC-type oligopeptide transporter activity"/>
    <property type="evidence" value="ECO:0007669"/>
    <property type="project" value="TreeGrafter"/>
</dbReference>
<dbReference type="SUPFAM" id="SSF90123">
    <property type="entry name" value="ABC transporter transmembrane region"/>
    <property type="match status" value="1"/>
</dbReference>
<dbReference type="InterPro" id="IPR027417">
    <property type="entry name" value="P-loop_NTPase"/>
</dbReference>
<reference evidence="11" key="1">
    <citation type="submission" date="2016-02" db="EMBL/GenBank/DDBJ databases">
        <title>Halorhodospira halochloris DSM-1059 complete genome, version 2.</title>
        <authorList>
            <person name="Tsukatani Y."/>
        </authorList>
    </citation>
    <scope>NUCLEOTIDE SEQUENCE</scope>
    <source>
        <strain evidence="11">DSM 1059</strain>
    </source>
</reference>
<evidence type="ECO:0000256" key="3">
    <source>
        <dbReference type="ARBA" id="ARBA00022741"/>
    </source>
</evidence>
<proteinExistence type="predicted"/>
<name>A0A0X8X6V6_HALHR</name>
<evidence type="ECO:0000259" key="9">
    <source>
        <dbReference type="PROSITE" id="PS50893"/>
    </source>
</evidence>
<dbReference type="PANTHER" id="PTHR43394">
    <property type="entry name" value="ATP-DEPENDENT PERMEASE MDL1, MITOCHONDRIAL"/>
    <property type="match status" value="1"/>
</dbReference>
<dbReference type="Gene3D" id="1.20.1560.10">
    <property type="entry name" value="ABC transporter type 1, transmembrane domain"/>
    <property type="match status" value="1"/>
</dbReference>
<evidence type="ECO:0000256" key="6">
    <source>
        <dbReference type="ARBA" id="ARBA00023136"/>
    </source>
</evidence>
<keyword evidence="5 8" id="KW-1133">Transmembrane helix</keyword>
<dbReference type="Proteomes" id="UP000218890">
    <property type="component" value="Chromosome"/>
</dbReference>
<dbReference type="GO" id="GO:0005886">
    <property type="term" value="C:plasma membrane"/>
    <property type="evidence" value="ECO:0007669"/>
    <property type="project" value="UniProtKB-SubCell"/>
</dbReference>
<dbReference type="OrthoDB" id="6336411at2"/>
<dbReference type="GO" id="GO:0045454">
    <property type="term" value="P:cell redox homeostasis"/>
    <property type="evidence" value="ECO:0007669"/>
    <property type="project" value="InterPro"/>
</dbReference>
<dbReference type="Pfam" id="PF00005">
    <property type="entry name" value="ABC_tran"/>
    <property type="match status" value="1"/>
</dbReference>
<dbReference type="PROSITE" id="PS00211">
    <property type="entry name" value="ABC_TRANSPORTER_1"/>
    <property type="match status" value="1"/>
</dbReference>
<sequence length="565" mass="60214">MRELLPFIRDLRAERGRLALGTLLLIISLLSAIGLLGLSGWLITAAALAGLAGLSLEVYRPSAGIRFFAIARTVSRYFERLVHHDAVLRALARLRGQLFRAMAPLPLPQLGRMRRSEMLNRMTADVEALDSLYLRIMGPSLAAAVTSLITVVVLVWLTGLVGWAVGAVLLFGGVILPLAAWRLGSPHGEQIDRHLPALRGAGLDAVQGLAELRACGAVERHERHLMGAAEGLGDARARALRLSGLGDAATGLLGHSALFVALLVGVQQYQAGEISGPLLALAALAALGAGEALSALPGAWQQLGRTRAAARRLLEYDARNQGTGSAGEVEPGANRTLQDSKQSKLQQPDGPLSIALEGVTFRHSPYAEPVLEGADLRIEAGECVAIFGPSGSGKSTLLNLVAGFVEPEAGRVWLGDEAVDEWPEEKRFGCITYLAQSSELFADTVAANLRIAAPYADEQQLWRALNMAGVDEVVANTADGLDEWVGEAGSRFSGGEARRLALARVLLTDAQVVLLDEPFRGLDVATADEVRRRIEPWLSQRTVVIVSHDPAAAPAHQRRVAFGDI</sequence>
<dbReference type="InterPro" id="IPR014223">
    <property type="entry name" value="ABC_CydC/D"/>
</dbReference>
<feature type="transmembrane region" description="Helical" evidence="8">
    <location>
        <begin position="132"/>
        <end position="157"/>
    </location>
</feature>
<dbReference type="InterPro" id="IPR011527">
    <property type="entry name" value="ABC1_TM_dom"/>
</dbReference>
<dbReference type="GO" id="GO:0034775">
    <property type="term" value="P:glutathione transmembrane transport"/>
    <property type="evidence" value="ECO:0007669"/>
    <property type="project" value="InterPro"/>
</dbReference>
<feature type="domain" description="ABC transmembrane type-1" evidence="10">
    <location>
        <begin position="19"/>
        <end position="305"/>
    </location>
</feature>
<dbReference type="PANTHER" id="PTHR43394:SF1">
    <property type="entry name" value="ATP-BINDING CASSETTE SUB-FAMILY B MEMBER 10, MITOCHONDRIAL"/>
    <property type="match status" value="1"/>
</dbReference>
<dbReference type="PROSITE" id="PS50893">
    <property type="entry name" value="ABC_TRANSPORTER_2"/>
    <property type="match status" value="1"/>
</dbReference>
<dbReference type="InterPro" id="IPR017871">
    <property type="entry name" value="ABC_transporter-like_CS"/>
</dbReference>
<keyword evidence="6 8" id="KW-0472">Membrane</keyword>
<accession>A0A0X8X6V6</accession>
<dbReference type="GO" id="GO:0016887">
    <property type="term" value="F:ATP hydrolysis activity"/>
    <property type="evidence" value="ECO:0007669"/>
    <property type="project" value="InterPro"/>
</dbReference>
<evidence type="ECO:0000313" key="11">
    <source>
        <dbReference type="EMBL" id="BAU56644.1"/>
    </source>
</evidence>
<dbReference type="InterPro" id="IPR003439">
    <property type="entry name" value="ABC_transporter-like_ATP-bd"/>
</dbReference>
<comment type="subcellular location">
    <subcellularLocation>
        <location evidence="1">Cell membrane</location>
        <topology evidence="1">Multi-pass membrane protein</topology>
    </subcellularLocation>
</comment>
<gene>
    <name evidence="11" type="ORF">HH1059_25610</name>
</gene>
<dbReference type="Gene3D" id="3.40.50.300">
    <property type="entry name" value="P-loop containing nucleotide triphosphate hydrolases"/>
    <property type="match status" value="1"/>
</dbReference>
<keyword evidence="12" id="KW-1185">Reference proteome</keyword>
<evidence type="ECO:0000256" key="5">
    <source>
        <dbReference type="ARBA" id="ARBA00022989"/>
    </source>
</evidence>
<evidence type="ECO:0000256" key="8">
    <source>
        <dbReference type="SAM" id="Phobius"/>
    </source>
</evidence>
<feature type="compositionally biased region" description="Polar residues" evidence="7">
    <location>
        <begin position="335"/>
        <end position="346"/>
    </location>
</feature>
<dbReference type="GO" id="GO:0005524">
    <property type="term" value="F:ATP binding"/>
    <property type="evidence" value="ECO:0007669"/>
    <property type="project" value="UniProtKB-KW"/>
</dbReference>
<evidence type="ECO:0000256" key="4">
    <source>
        <dbReference type="ARBA" id="ARBA00022840"/>
    </source>
</evidence>
<dbReference type="KEGG" id="hhk:HH1059_25610"/>
<organism evidence="11 12">
    <name type="scientific">Halorhodospira halochloris</name>
    <name type="common">Ectothiorhodospira halochloris</name>
    <dbReference type="NCBI Taxonomy" id="1052"/>
    <lineage>
        <taxon>Bacteria</taxon>
        <taxon>Pseudomonadati</taxon>
        <taxon>Pseudomonadota</taxon>
        <taxon>Gammaproteobacteria</taxon>
        <taxon>Chromatiales</taxon>
        <taxon>Ectothiorhodospiraceae</taxon>
        <taxon>Halorhodospira</taxon>
    </lineage>
</organism>
<dbReference type="RefSeq" id="WP_096406764.1">
    <property type="nucleotide sequence ID" value="NZ_AP017372.2"/>
</dbReference>
<evidence type="ECO:0000256" key="7">
    <source>
        <dbReference type="SAM" id="MobiDB-lite"/>
    </source>
</evidence>
<dbReference type="SUPFAM" id="SSF52540">
    <property type="entry name" value="P-loop containing nucleoside triphosphate hydrolases"/>
    <property type="match status" value="1"/>
</dbReference>
<evidence type="ECO:0000256" key="2">
    <source>
        <dbReference type="ARBA" id="ARBA00022692"/>
    </source>
</evidence>
<feature type="domain" description="ABC transporter" evidence="9">
    <location>
        <begin position="354"/>
        <end position="565"/>
    </location>
</feature>
<dbReference type="SMART" id="SM00382">
    <property type="entry name" value="AAA"/>
    <property type="match status" value="1"/>
</dbReference>
<evidence type="ECO:0000259" key="10">
    <source>
        <dbReference type="PROSITE" id="PS50929"/>
    </source>
</evidence>
<evidence type="ECO:0000313" key="12">
    <source>
        <dbReference type="Proteomes" id="UP000218890"/>
    </source>
</evidence>
<dbReference type="PROSITE" id="PS50929">
    <property type="entry name" value="ABC_TM1F"/>
    <property type="match status" value="1"/>
</dbReference>
<dbReference type="InterPro" id="IPR039421">
    <property type="entry name" value="Type_1_exporter"/>
</dbReference>
<feature type="transmembrane region" description="Helical" evidence="8">
    <location>
        <begin position="18"/>
        <end position="35"/>
    </location>
</feature>
<keyword evidence="3" id="KW-0547">Nucleotide-binding</keyword>
<keyword evidence="2 8" id="KW-0812">Transmembrane</keyword>
<feature type="region of interest" description="Disordered" evidence="7">
    <location>
        <begin position="321"/>
        <end position="349"/>
    </location>
</feature>
<dbReference type="EMBL" id="AP017372">
    <property type="protein sequence ID" value="BAU56644.1"/>
    <property type="molecule type" value="Genomic_DNA"/>
</dbReference>
<dbReference type="Pfam" id="PF00664">
    <property type="entry name" value="ABC_membrane"/>
    <property type="match status" value="1"/>
</dbReference>
<feature type="transmembrane region" description="Helical" evidence="8">
    <location>
        <begin position="163"/>
        <end position="183"/>
    </location>
</feature>
<evidence type="ECO:0000256" key="1">
    <source>
        <dbReference type="ARBA" id="ARBA00004651"/>
    </source>
</evidence>
<dbReference type="InterPro" id="IPR036640">
    <property type="entry name" value="ABC1_TM_sf"/>
</dbReference>
<protein>
    <submittedName>
        <fullName evidence="11">Transport ATP-binding protein CydC</fullName>
    </submittedName>
</protein>